<evidence type="ECO:0000313" key="2">
    <source>
        <dbReference type="EMBL" id="MCY1079589.1"/>
    </source>
</evidence>
<reference evidence="2 3" key="1">
    <citation type="submission" date="2022-11" db="EMBL/GenBank/DDBJ databases">
        <title>Minimal conservation of predation-associated metabolite biosynthetic gene clusters underscores biosynthetic potential of Myxococcota including descriptions for ten novel species: Archangium lansinium sp. nov., Myxococcus landrumus sp. nov., Nannocystis bai.</title>
        <authorList>
            <person name="Ahearne A."/>
            <person name="Stevens C."/>
            <person name="Phillips K."/>
        </authorList>
    </citation>
    <scope>NUCLEOTIDE SEQUENCE [LARGE SCALE GENOMIC DNA]</scope>
    <source>
        <strain evidence="2 3">MIWBW</strain>
    </source>
</reference>
<sequence length="122" mass="13301">MKERAEKFRQQVLERGGVGPRARYTREQRQEAVAYVRERQQQGAGIEESAKELGMSSWTLSRWGSAARRAQQEPERAALVPVEVKPARGVAQAGALVVHGPGGVRVEGVSVEDAVALLRGLV</sequence>
<protein>
    <submittedName>
        <fullName evidence="2">Transposase</fullName>
    </submittedName>
</protein>
<organism evidence="2 3">
    <name type="scientific">Archangium lansingense</name>
    <dbReference type="NCBI Taxonomy" id="2995310"/>
    <lineage>
        <taxon>Bacteria</taxon>
        <taxon>Pseudomonadati</taxon>
        <taxon>Myxococcota</taxon>
        <taxon>Myxococcia</taxon>
        <taxon>Myxococcales</taxon>
        <taxon>Cystobacterineae</taxon>
        <taxon>Archangiaceae</taxon>
        <taxon>Archangium</taxon>
    </lineage>
</organism>
<dbReference type="RefSeq" id="WP_267538298.1">
    <property type="nucleotide sequence ID" value="NZ_JAPNKA010000001.1"/>
</dbReference>
<accession>A0ABT4AD47</accession>
<dbReference type="InterPro" id="IPR002514">
    <property type="entry name" value="Transposase_8"/>
</dbReference>
<comment type="caution">
    <text evidence="2">The sequence shown here is derived from an EMBL/GenBank/DDBJ whole genome shotgun (WGS) entry which is preliminary data.</text>
</comment>
<dbReference type="Proteomes" id="UP001207654">
    <property type="component" value="Unassembled WGS sequence"/>
</dbReference>
<dbReference type="EMBL" id="JAPNKA010000001">
    <property type="protein sequence ID" value="MCY1079589.1"/>
    <property type="molecule type" value="Genomic_DNA"/>
</dbReference>
<dbReference type="Gene3D" id="1.10.10.10">
    <property type="entry name" value="Winged helix-like DNA-binding domain superfamily/Winged helix DNA-binding domain"/>
    <property type="match status" value="1"/>
</dbReference>
<evidence type="ECO:0000256" key="1">
    <source>
        <dbReference type="SAM" id="MobiDB-lite"/>
    </source>
</evidence>
<dbReference type="InterPro" id="IPR036388">
    <property type="entry name" value="WH-like_DNA-bd_sf"/>
</dbReference>
<keyword evidence="3" id="KW-1185">Reference proteome</keyword>
<name>A0ABT4AD47_9BACT</name>
<gene>
    <name evidence="2" type="ORF">OV287_34530</name>
</gene>
<dbReference type="Pfam" id="PF01527">
    <property type="entry name" value="HTH_Tnp_1"/>
    <property type="match status" value="1"/>
</dbReference>
<evidence type="ECO:0000313" key="3">
    <source>
        <dbReference type="Proteomes" id="UP001207654"/>
    </source>
</evidence>
<proteinExistence type="predicted"/>
<dbReference type="InterPro" id="IPR009057">
    <property type="entry name" value="Homeodomain-like_sf"/>
</dbReference>
<feature type="region of interest" description="Disordered" evidence="1">
    <location>
        <begin position="1"/>
        <end position="24"/>
    </location>
</feature>
<dbReference type="SUPFAM" id="SSF46689">
    <property type="entry name" value="Homeodomain-like"/>
    <property type="match status" value="1"/>
</dbReference>